<protein>
    <recommendedName>
        <fullName evidence="2">F-box domain-containing protein</fullName>
    </recommendedName>
</protein>
<proteinExistence type="predicted"/>
<evidence type="ECO:0000256" key="1">
    <source>
        <dbReference type="SAM" id="MobiDB-lite"/>
    </source>
</evidence>
<dbReference type="AlphaFoldDB" id="A0A835KAU5"/>
<feature type="region of interest" description="Disordered" evidence="1">
    <location>
        <begin position="458"/>
        <end position="491"/>
    </location>
</feature>
<feature type="compositionally biased region" description="Low complexity" evidence="1">
    <location>
        <begin position="381"/>
        <end position="392"/>
    </location>
</feature>
<reference evidence="3" key="1">
    <citation type="submission" date="2020-07" db="EMBL/GenBank/DDBJ databases">
        <title>Genome sequence and genetic diversity analysis of an under-domesticated orphan crop, white fonio (Digitaria exilis).</title>
        <authorList>
            <person name="Bennetzen J.L."/>
            <person name="Chen S."/>
            <person name="Ma X."/>
            <person name="Wang X."/>
            <person name="Yssel A.E.J."/>
            <person name="Chaluvadi S.R."/>
            <person name="Johnson M."/>
            <person name="Gangashetty P."/>
            <person name="Hamidou F."/>
            <person name="Sanogo M.D."/>
            <person name="Zwaenepoel A."/>
            <person name="Wallace J."/>
            <person name="Van De Peer Y."/>
            <person name="Van Deynze A."/>
        </authorList>
    </citation>
    <scope>NUCLEOTIDE SEQUENCE</scope>
    <source>
        <tissue evidence="3">Leaves</tissue>
    </source>
</reference>
<dbReference type="InterPro" id="IPR001810">
    <property type="entry name" value="F-box_dom"/>
</dbReference>
<dbReference type="PANTHER" id="PTHR35828">
    <property type="entry name" value="OS08G0203800 PROTEIN-RELATED"/>
    <property type="match status" value="1"/>
</dbReference>
<dbReference type="InterPro" id="IPR056016">
    <property type="entry name" value="DUF7595"/>
</dbReference>
<dbReference type="PANTHER" id="PTHR35828:SF23">
    <property type="entry name" value="F-BOX DOMAIN-CONTAINING PROTEIN"/>
    <property type="match status" value="1"/>
</dbReference>
<dbReference type="SUPFAM" id="SSF81383">
    <property type="entry name" value="F-box domain"/>
    <property type="match status" value="2"/>
</dbReference>
<evidence type="ECO:0000313" key="3">
    <source>
        <dbReference type="EMBL" id="KAF8725419.1"/>
    </source>
</evidence>
<evidence type="ECO:0000313" key="4">
    <source>
        <dbReference type="Proteomes" id="UP000636709"/>
    </source>
</evidence>
<comment type="caution">
    <text evidence="3">The sequence shown here is derived from an EMBL/GenBank/DDBJ whole genome shotgun (WGS) entry which is preliminary data.</text>
</comment>
<sequence>MAGAATTRPRIKRSRQHKHASASLPLDILLEIAARSDPATLLRRHIAGTDLHGRLRLGQPDRFVASLLRGRLLVDSHSKDLSLVDNANTTTRLLSAAACFPPGAAAAANDNDDEVKLWRPLAARDGLVLLQGISYRQPFVKLCVYCPATGYAQALPPGPRPSSRLVLLVGRRPFQVISLAPLQVGSNWRVQKFSSEHGTSWAICSERIVFPITHGGNDMVLPEKCLVVGDVVHWLCHKRLGRAYYYYVVRLHIVNAGDDGGYRMSVTRLPNSLQRACGSSNDATSRMVLATAAGGKRPIVLVAGGNLISVWAPSERTGEWRKRPDLIVDCEAMNGICTLGSRSGLVLLAAAHDSGVTFLLDLQAKKIIRNDPSSIIDDGESATTATQAAASTHQRSLPNGRPSAALAHGLVGTVNSRPSRARNNPSNTSNPSLLLPFPLAAARSFLLPCRCAPLFSGARPTSPSPRRAALPLLRPPRTPATSPATAPRKLSRRCEHASLPLDLLLEIAARSDPATIVRCAATCRELRRHIAGTDLRGRLRLSRPDRFVTSLLRGRLLVHSYNSEVSLVDNATPDATTTLLNAAACFPSTSVKSCKALAARDGLILLQAMGIRRPCVYCPATCYTQALPPGPWPNGQHVLLVGAGGEGGLAGRPFQVLNVTLRHDGHYLQIQKFSSEKGTWVPCQGIAFPRTKYGNEMLLSEPLVVGDVVRWLCHYRWTNRYFVVRLNVSADGDKISLTELPKGFHRACTSFNGGISHMVLATAAAGSRRPIVLVASDDHDDVISVWAQSKRTGDWKKRPDLIVDCEAMKGICTLGSVRFVWFAERSGVVLLACLTVCNRKPLHFVQVRLCAYIPSPDPAQCGSLRHWFRRIKATMAGAAILRPRKRPSRRSHAASIPLDLVLEIAARSDPATLMRCAAACGELRRQISDPISFHGRLRLRRHAHRFVPSLLRGSLVDKCDRNLNLVYKTAAATTRLVPTAVIFPPAQEYRGTVWDVHPVAARDGLILVRGNFDKLCVYCPVTGRTQHLPRGPTDHGQHVLLVGDGRPFQVIKACFVKSSYGCRSLQIHTFSSEQGTWSCRIRSSSLLIMHGDEELHRPENSVVIGDTVHWLYHLDRTYYVLKAHLRAARVTFTELPKSFHVACRSLRDATEQILLVTSPPSGRSLMVLVANGGMISAWAQSERTGKWSKQPHFIVKDCGAAMKAGGDLGTMRLQWFAERSGIVLYVLA</sequence>
<gene>
    <name evidence="3" type="ORF">HU200_019938</name>
</gene>
<keyword evidence="4" id="KW-1185">Reference proteome</keyword>
<feature type="compositionally biased region" description="Low complexity" evidence="1">
    <location>
        <begin position="479"/>
        <end position="488"/>
    </location>
</feature>
<organism evidence="3 4">
    <name type="scientific">Digitaria exilis</name>
    <dbReference type="NCBI Taxonomy" id="1010633"/>
    <lineage>
        <taxon>Eukaryota</taxon>
        <taxon>Viridiplantae</taxon>
        <taxon>Streptophyta</taxon>
        <taxon>Embryophyta</taxon>
        <taxon>Tracheophyta</taxon>
        <taxon>Spermatophyta</taxon>
        <taxon>Magnoliopsida</taxon>
        <taxon>Liliopsida</taxon>
        <taxon>Poales</taxon>
        <taxon>Poaceae</taxon>
        <taxon>PACMAD clade</taxon>
        <taxon>Panicoideae</taxon>
        <taxon>Panicodae</taxon>
        <taxon>Paniceae</taxon>
        <taxon>Anthephorinae</taxon>
        <taxon>Digitaria</taxon>
    </lineage>
</organism>
<dbReference type="Pfam" id="PF24523">
    <property type="entry name" value="DUF7595"/>
    <property type="match status" value="3"/>
</dbReference>
<dbReference type="InterPro" id="IPR036047">
    <property type="entry name" value="F-box-like_dom_sf"/>
</dbReference>
<feature type="region of interest" description="Disordered" evidence="1">
    <location>
        <begin position="373"/>
        <end position="405"/>
    </location>
</feature>
<accession>A0A835KAU5</accession>
<dbReference type="Pfam" id="PF12937">
    <property type="entry name" value="F-box-like"/>
    <property type="match status" value="1"/>
</dbReference>
<feature type="domain" description="F-box" evidence="2">
    <location>
        <begin position="499"/>
        <end position="539"/>
    </location>
</feature>
<dbReference type="EMBL" id="JACEFO010001653">
    <property type="protein sequence ID" value="KAF8725419.1"/>
    <property type="molecule type" value="Genomic_DNA"/>
</dbReference>
<name>A0A835KAU5_9POAL</name>
<dbReference type="SMART" id="SM00256">
    <property type="entry name" value="FBOX"/>
    <property type="match status" value="2"/>
</dbReference>
<dbReference type="OrthoDB" id="695200at2759"/>
<feature type="domain" description="F-box" evidence="2">
    <location>
        <begin position="896"/>
        <end position="936"/>
    </location>
</feature>
<dbReference type="Proteomes" id="UP000636709">
    <property type="component" value="Unassembled WGS sequence"/>
</dbReference>
<dbReference type="CDD" id="cd09917">
    <property type="entry name" value="F-box_SF"/>
    <property type="match status" value="1"/>
</dbReference>
<evidence type="ECO:0000259" key="2">
    <source>
        <dbReference type="SMART" id="SM00256"/>
    </source>
</evidence>